<keyword evidence="2" id="KW-1185">Reference proteome</keyword>
<accession>A0A7C9LA81</accession>
<name>A0A7C9LA81_9BACT</name>
<reference evidence="1 2" key="1">
    <citation type="submission" date="2019-09" db="EMBL/GenBank/DDBJ databases">
        <title>Prevotella A2879 sp. nov., isolated from an abscess of a patient.</title>
        <authorList>
            <person name="Buhl M."/>
            <person name="Oberhettinger P."/>
        </authorList>
    </citation>
    <scope>NUCLEOTIDE SEQUENCE [LARGE SCALE GENOMIC DNA]</scope>
    <source>
        <strain evidence="1 2">A2879</strain>
    </source>
</reference>
<dbReference type="EMBL" id="VVIQ01000002">
    <property type="protein sequence ID" value="MUL27153.1"/>
    <property type="molecule type" value="Genomic_DNA"/>
</dbReference>
<dbReference type="AlphaFoldDB" id="A0A7C9LA81"/>
<evidence type="ECO:0000313" key="2">
    <source>
        <dbReference type="Proteomes" id="UP000482295"/>
    </source>
</evidence>
<organism evidence="1 2">
    <name type="scientific">Prevotella vespertina</name>
    <dbReference type="NCBI Taxonomy" id="2608404"/>
    <lineage>
        <taxon>Bacteria</taxon>
        <taxon>Pseudomonadati</taxon>
        <taxon>Bacteroidota</taxon>
        <taxon>Bacteroidia</taxon>
        <taxon>Bacteroidales</taxon>
        <taxon>Prevotellaceae</taxon>
        <taxon>Prevotella</taxon>
    </lineage>
</organism>
<dbReference type="RefSeq" id="WP_155715187.1">
    <property type="nucleotide sequence ID" value="NZ_VVIQ01000002.1"/>
</dbReference>
<dbReference type="Proteomes" id="UP000482295">
    <property type="component" value="Unassembled WGS sequence"/>
</dbReference>
<gene>
    <name evidence="1" type="ORF">F0475_02185</name>
</gene>
<evidence type="ECO:0000313" key="1">
    <source>
        <dbReference type="EMBL" id="MUL27153.1"/>
    </source>
</evidence>
<comment type="caution">
    <text evidence="1">The sequence shown here is derived from an EMBL/GenBank/DDBJ whole genome shotgun (WGS) entry which is preliminary data.</text>
</comment>
<sequence>MKTILQALQDEVHYPVPLGFIENKLIERQLQCDDDYTFEVSKTAAWKGALADCLYSLLQAVTYSESDKSVGTLTEEDKKRLLVRINSLYKDIGEPVVSLGQPMVTFGE</sequence>
<protein>
    <submittedName>
        <fullName evidence="1">Uncharacterized protein</fullName>
    </submittedName>
</protein>
<proteinExistence type="predicted"/>